<dbReference type="SUPFAM" id="SSF53822">
    <property type="entry name" value="Periplasmic binding protein-like I"/>
    <property type="match status" value="1"/>
</dbReference>
<dbReference type="AlphaFoldDB" id="A0A644W027"/>
<keyword evidence="1" id="KW-0805">Transcription regulation</keyword>
<evidence type="ECO:0000256" key="3">
    <source>
        <dbReference type="ARBA" id="ARBA00023163"/>
    </source>
</evidence>
<keyword evidence="3" id="KW-0804">Transcription</keyword>
<dbReference type="CDD" id="cd01392">
    <property type="entry name" value="HTH_LacI"/>
    <property type="match status" value="1"/>
</dbReference>
<dbReference type="InterPro" id="IPR046335">
    <property type="entry name" value="LacI/GalR-like_sensor"/>
</dbReference>
<organism evidence="5">
    <name type="scientific">bioreactor metagenome</name>
    <dbReference type="NCBI Taxonomy" id="1076179"/>
    <lineage>
        <taxon>unclassified sequences</taxon>
        <taxon>metagenomes</taxon>
        <taxon>ecological metagenomes</taxon>
    </lineage>
</organism>
<reference evidence="5" key="1">
    <citation type="submission" date="2019-08" db="EMBL/GenBank/DDBJ databases">
        <authorList>
            <person name="Kucharzyk K."/>
            <person name="Murdoch R.W."/>
            <person name="Higgins S."/>
            <person name="Loffler F."/>
        </authorList>
    </citation>
    <scope>NUCLEOTIDE SEQUENCE</scope>
</reference>
<dbReference type="InterPro" id="IPR028082">
    <property type="entry name" value="Peripla_BP_I"/>
</dbReference>
<keyword evidence="2" id="KW-0238">DNA-binding</keyword>
<dbReference type="Gene3D" id="1.10.260.40">
    <property type="entry name" value="lambda repressor-like DNA-binding domains"/>
    <property type="match status" value="1"/>
</dbReference>
<dbReference type="SUPFAM" id="SSF47413">
    <property type="entry name" value="lambda repressor-like DNA-binding domains"/>
    <property type="match status" value="1"/>
</dbReference>
<sequence length="342" mass="38260">MKKPPITIKDIARELNISPSTVSRALQNHPDISLATRERVQEYAKAHHYKPNGLALSLRTNKNKTIGVIIPEIIHHFFSSVLSGIEEVSDEEGYNVIVCQSGEKYEKEVRNTEALIASRVSGVLASLSKNTTNYNHFQEIVDSDIPLVFFDRICIGILTDKVVVDDYNGAFSVTEYLIQTGCRRIAFFSSPPHLEISKNRKNGYLDALRKYKIPVDERLIRICDTREDAIIVTPEFLQMEDRPDAFFAINDESAVGILYAVKQAGLKVPDDVSIFGFSNGRFALASDPMLSTVEQHGFDMGKHAAKLLISKIKGETQGQFTNKIIKTNLVLRGTTKQLTTNN</sequence>
<evidence type="ECO:0000256" key="2">
    <source>
        <dbReference type="ARBA" id="ARBA00023125"/>
    </source>
</evidence>
<protein>
    <submittedName>
        <fullName evidence="5">Catabolite control protein A</fullName>
    </submittedName>
</protein>
<dbReference type="PROSITE" id="PS50932">
    <property type="entry name" value="HTH_LACI_2"/>
    <property type="match status" value="1"/>
</dbReference>
<dbReference type="GO" id="GO:0000976">
    <property type="term" value="F:transcription cis-regulatory region binding"/>
    <property type="evidence" value="ECO:0007669"/>
    <property type="project" value="TreeGrafter"/>
</dbReference>
<evidence type="ECO:0000256" key="1">
    <source>
        <dbReference type="ARBA" id="ARBA00023015"/>
    </source>
</evidence>
<dbReference type="InterPro" id="IPR000394">
    <property type="entry name" value="RNA_pol_sigma_54"/>
</dbReference>
<accession>A0A644W027</accession>
<feature type="domain" description="HTH lacI-type" evidence="4">
    <location>
        <begin position="6"/>
        <end position="60"/>
    </location>
</feature>
<name>A0A644W027_9ZZZZ</name>
<evidence type="ECO:0000313" key="5">
    <source>
        <dbReference type="EMBL" id="MPL96072.1"/>
    </source>
</evidence>
<dbReference type="InterPro" id="IPR010982">
    <property type="entry name" value="Lambda_DNA-bd_dom_sf"/>
</dbReference>
<dbReference type="GO" id="GO:0016987">
    <property type="term" value="F:sigma factor activity"/>
    <property type="evidence" value="ECO:0007669"/>
    <property type="project" value="InterPro"/>
</dbReference>
<dbReference type="GO" id="GO:0001216">
    <property type="term" value="F:DNA-binding transcription activator activity"/>
    <property type="evidence" value="ECO:0007669"/>
    <property type="project" value="InterPro"/>
</dbReference>
<gene>
    <name evidence="5" type="primary">ccpA_10</name>
    <name evidence="5" type="ORF">SDC9_42247</name>
</gene>
<dbReference type="Gene3D" id="3.40.50.2300">
    <property type="match status" value="2"/>
</dbReference>
<evidence type="ECO:0000259" key="4">
    <source>
        <dbReference type="PROSITE" id="PS50932"/>
    </source>
</evidence>
<proteinExistence type="predicted"/>
<comment type="caution">
    <text evidence="5">The sequence shown here is derived from an EMBL/GenBank/DDBJ whole genome shotgun (WGS) entry which is preliminary data.</text>
</comment>
<dbReference type="CDD" id="cd06267">
    <property type="entry name" value="PBP1_LacI_sugar_binding-like"/>
    <property type="match status" value="1"/>
</dbReference>
<dbReference type="Pfam" id="PF13377">
    <property type="entry name" value="Peripla_BP_3"/>
    <property type="match status" value="1"/>
</dbReference>
<dbReference type="PANTHER" id="PTHR30146:SF109">
    <property type="entry name" value="HTH-TYPE TRANSCRIPTIONAL REGULATOR GALS"/>
    <property type="match status" value="1"/>
</dbReference>
<dbReference type="InterPro" id="IPR000843">
    <property type="entry name" value="HTH_LacI"/>
</dbReference>
<dbReference type="PROSITE" id="PS00717">
    <property type="entry name" value="SIGMA54_1"/>
    <property type="match status" value="1"/>
</dbReference>
<dbReference type="Pfam" id="PF00356">
    <property type="entry name" value="LacI"/>
    <property type="match status" value="1"/>
</dbReference>
<dbReference type="EMBL" id="VSSQ01000494">
    <property type="protein sequence ID" value="MPL96072.1"/>
    <property type="molecule type" value="Genomic_DNA"/>
</dbReference>
<dbReference type="SMART" id="SM00354">
    <property type="entry name" value="HTH_LACI"/>
    <property type="match status" value="1"/>
</dbReference>
<dbReference type="PANTHER" id="PTHR30146">
    <property type="entry name" value="LACI-RELATED TRANSCRIPTIONAL REPRESSOR"/>
    <property type="match status" value="1"/>
</dbReference>